<proteinExistence type="inferred from homology"/>
<evidence type="ECO:0000256" key="1">
    <source>
        <dbReference type="ARBA" id="ARBA00004141"/>
    </source>
</evidence>
<keyword evidence="5 6" id="KW-0472">Membrane</keyword>
<comment type="similarity">
    <text evidence="2">Belongs to the oxidase-dependent Fe transporter (OFeT) (TC 9.A.10.1) family.</text>
</comment>
<dbReference type="AlphaFoldDB" id="A0A919J6E3"/>
<feature type="transmembrane region" description="Helical" evidence="6">
    <location>
        <begin position="42"/>
        <end position="63"/>
    </location>
</feature>
<feature type="transmembrane region" description="Helical" evidence="6">
    <location>
        <begin position="183"/>
        <end position="203"/>
    </location>
</feature>
<organism evidence="7 8">
    <name type="scientific">Paractinoplanes ferrugineus</name>
    <dbReference type="NCBI Taxonomy" id="113564"/>
    <lineage>
        <taxon>Bacteria</taxon>
        <taxon>Bacillati</taxon>
        <taxon>Actinomycetota</taxon>
        <taxon>Actinomycetes</taxon>
        <taxon>Micromonosporales</taxon>
        <taxon>Micromonosporaceae</taxon>
        <taxon>Paractinoplanes</taxon>
    </lineage>
</organism>
<evidence type="ECO:0000256" key="2">
    <source>
        <dbReference type="ARBA" id="ARBA00008333"/>
    </source>
</evidence>
<name>A0A919J6E3_9ACTN</name>
<keyword evidence="4 6" id="KW-1133">Transmembrane helix</keyword>
<evidence type="ECO:0000313" key="7">
    <source>
        <dbReference type="EMBL" id="GIE15701.1"/>
    </source>
</evidence>
<reference evidence="7" key="1">
    <citation type="submission" date="2021-01" db="EMBL/GenBank/DDBJ databases">
        <title>Whole genome shotgun sequence of Actinoplanes ferrugineus NBRC 15555.</title>
        <authorList>
            <person name="Komaki H."/>
            <person name="Tamura T."/>
        </authorList>
    </citation>
    <scope>NUCLEOTIDE SEQUENCE</scope>
    <source>
        <strain evidence="7">NBRC 15555</strain>
    </source>
</reference>
<comment type="caution">
    <text evidence="7">The sequence shown here is derived from an EMBL/GenBank/DDBJ whole genome shotgun (WGS) entry which is preliminary data.</text>
</comment>
<dbReference type="GO" id="GO:0033573">
    <property type="term" value="C:high-affinity iron permease complex"/>
    <property type="evidence" value="ECO:0007669"/>
    <property type="project" value="InterPro"/>
</dbReference>
<keyword evidence="3 6" id="KW-0812">Transmembrane</keyword>
<dbReference type="PANTHER" id="PTHR31632">
    <property type="entry name" value="IRON TRANSPORTER FTH1"/>
    <property type="match status" value="1"/>
</dbReference>
<feature type="transmembrane region" description="Helical" evidence="6">
    <location>
        <begin position="113"/>
        <end position="130"/>
    </location>
</feature>
<dbReference type="Pfam" id="PF03239">
    <property type="entry name" value="FTR1"/>
    <property type="match status" value="1"/>
</dbReference>
<dbReference type="Proteomes" id="UP000598174">
    <property type="component" value="Unassembled WGS sequence"/>
</dbReference>
<evidence type="ECO:0000256" key="5">
    <source>
        <dbReference type="ARBA" id="ARBA00023136"/>
    </source>
</evidence>
<dbReference type="NCBIfam" id="NF041756">
    <property type="entry name" value="EfeU"/>
    <property type="match status" value="1"/>
</dbReference>
<feature type="transmembrane region" description="Helical" evidence="6">
    <location>
        <begin position="251"/>
        <end position="269"/>
    </location>
</feature>
<evidence type="ECO:0000313" key="8">
    <source>
        <dbReference type="Proteomes" id="UP000598174"/>
    </source>
</evidence>
<comment type="subcellular location">
    <subcellularLocation>
        <location evidence="1">Membrane</location>
        <topology evidence="1">Multi-pass membrane protein</topology>
    </subcellularLocation>
</comment>
<dbReference type="GO" id="GO:0015093">
    <property type="term" value="F:ferrous iron transmembrane transporter activity"/>
    <property type="evidence" value="ECO:0007669"/>
    <property type="project" value="TreeGrafter"/>
</dbReference>
<dbReference type="InterPro" id="IPR004923">
    <property type="entry name" value="FTR1/Fip1/EfeU"/>
</dbReference>
<dbReference type="EMBL" id="BOMM01000070">
    <property type="protein sequence ID" value="GIE15701.1"/>
    <property type="molecule type" value="Genomic_DNA"/>
</dbReference>
<evidence type="ECO:0000256" key="6">
    <source>
        <dbReference type="SAM" id="Phobius"/>
    </source>
</evidence>
<feature type="transmembrane region" description="Helical" evidence="6">
    <location>
        <begin position="75"/>
        <end position="93"/>
    </location>
</feature>
<feature type="transmembrane region" description="Helical" evidence="6">
    <location>
        <begin position="6"/>
        <end position="30"/>
    </location>
</feature>
<dbReference type="PANTHER" id="PTHR31632:SF2">
    <property type="entry name" value="PLASMA MEMBRANE IRON PERMEASE"/>
    <property type="match status" value="1"/>
</dbReference>
<gene>
    <name evidence="7" type="ORF">Afe05nite_75410</name>
</gene>
<evidence type="ECO:0000256" key="4">
    <source>
        <dbReference type="ARBA" id="ARBA00022989"/>
    </source>
</evidence>
<accession>A0A919J6E3</accession>
<keyword evidence="8" id="KW-1185">Reference proteome</keyword>
<feature type="transmembrane region" description="Helical" evidence="6">
    <location>
        <begin position="150"/>
        <end position="171"/>
    </location>
</feature>
<protein>
    <submittedName>
        <fullName evidence="7">Iron transporter</fullName>
    </submittedName>
</protein>
<evidence type="ECO:0000256" key="3">
    <source>
        <dbReference type="ARBA" id="ARBA00022692"/>
    </source>
</evidence>
<sequence>MSTAFFASYLIGLRDGLEAALVVTILLTVVSRSQRRDALGPLWTGVGLAVVAAAGLGAILTWVATSLLSGVRLEWFEAITSLIAVGLVTWMIFWMRRSARTIKADLTGRLADALRMGPAAIAALAFIAVIREGVEMVLLVFASAQAVAQTAAPLVGVISGVASAVLLGWLMYAAVAKVNLGRLFTWTAVLLILVAAGIAKYAVHGFQTAGALPGGTNIAYDMSTTVEPTSWYGTLLAATVNLTPSATVLEVAVWVTYAAGVLVVFFLPARRSTVVAAPSAGDRPEPA</sequence>
<dbReference type="RefSeq" id="WP_203822047.1">
    <property type="nucleotide sequence ID" value="NZ_BAAABP010000015.1"/>
</dbReference>